<comment type="caution">
    <text evidence="1">The sequence shown here is derived from an EMBL/GenBank/DDBJ whole genome shotgun (WGS) entry which is preliminary data.</text>
</comment>
<reference evidence="1 2" key="1">
    <citation type="journal article" date="2022" name="bioRxiv">
        <title>The genome of the oomycete Peronosclerospora sorghi, a cosmopolitan pathogen of maize and sorghum, is inflated with dispersed pseudogenes.</title>
        <authorList>
            <person name="Fletcher K."/>
            <person name="Martin F."/>
            <person name="Isakeit T."/>
            <person name="Cavanaugh K."/>
            <person name="Magill C."/>
            <person name="Michelmore R."/>
        </authorList>
    </citation>
    <scope>NUCLEOTIDE SEQUENCE [LARGE SCALE GENOMIC DNA]</scope>
    <source>
        <strain evidence="1">P6</strain>
    </source>
</reference>
<evidence type="ECO:0000313" key="2">
    <source>
        <dbReference type="Proteomes" id="UP001163321"/>
    </source>
</evidence>
<evidence type="ECO:0000313" key="1">
    <source>
        <dbReference type="EMBL" id="KAI9917109.1"/>
    </source>
</evidence>
<gene>
    <name evidence="1" type="ORF">PsorP6_012837</name>
</gene>
<dbReference type="EMBL" id="CM047592">
    <property type="protein sequence ID" value="KAI9917109.1"/>
    <property type="molecule type" value="Genomic_DNA"/>
</dbReference>
<organism evidence="1 2">
    <name type="scientific">Peronosclerospora sorghi</name>
    <dbReference type="NCBI Taxonomy" id="230839"/>
    <lineage>
        <taxon>Eukaryota</taxon>
        <taxon>Sar</taxon>
        <taxon>Stramenopiles</taxon>
        <taxon>Oomycota</taxon>
        <taxon>Peronosporomycetes</taxon>
        <taxon>Peronosporales</taxon>
        <taxon>Peronosporaceae</taxon>
        <taxon>Peronosclerospora</taxon>
    </lineage>
</organism>
<protein>
    <submittedName>
        <fullName evidence="1">Uncharacterized protein</fullName>
    </submittedName>
</protein>
<name>A0ACC0WE70_9STRA</name>
<proteinExistence type="predicted"/>
<sequence>MLCPWLRRSGCLYHLNGNTKLQSQVDERVMVVSGDDDEGGEGKQRRGSRWSKFFPLHPTVQHVFSVCPETEPEEVYDDSETLKTLPNEVIAVLQASSNGQVTTESSFSETFGFREYLDASSFAAPDMKLVDLTLSRSEEDMDSASANFAEKETSLVDELVETHGMQEHQVRELLAGMEQARAKRGGRERNSTLADRYLPVNARGLVGSREPLHTLFSWLNAWKVGGGDREKLNCFESGLFTFEDGDCESGDEVGDLCRLFILEGESGSGKSAAVYACAEELGYEISEINAAQNRSGKSIIELAGEATQSTCVLHIKSKKKHKKNRRRHSENRKSLDYATAASLSLVMFEDIDVVFDEDKGFYNAVCSIAKHSKCPIVITCAQLPDTFPAKPRHLCRELRKPSMDEFATWMRLVASIEGLKVAPSLINVPGTFFDRDVRRSLHFLEVHLPNSESSTKTNWRWQHEHSEKNEVSHVDIPPWTTWSTGSTSFDPLTSNLLLLNQRKKNPFEDKGREEKQAEVYGMIELAQIMESASVADVWMVNASASGEDGTEVPILWPTVCVLADSN</sequence>
<keyword evidence="2" id="KW-1185">Reference proteome</keyword>
<dbReference type="Proteomes" id="UP001163321">
    <property type="component" value="Chromosome 13"/>
</dbReference>
<accession>A0ACC0WE70</accession>